<feature type="region of interest" description="Disordered" evidence="1">
    <location>
        <begin position="115"/>
        <end position="147"/>
    </location>
</feature>
<proteinExistence type="predicted"/>
<protein>
    <submittedName>
        <fullName evidence="2">Uncharacterized protein</fullName>
    </submittedName>
</protein>
<dbReference type="AlphaFoldDB" id="K0RTL3"/>
<dbReference type="EMBL" id="AGNL01029213">
    <property type="protein sequence ID" value="EJK57178.1"/>
    <property type="molecule type" value="Genomic_DNA"/>
</dbReference>
<sequence length="147" mass="17383">MAHHYRPTSLLTELDFDGWRGDMEADLGAWEDWQDFQSLEELMSFGEYTMFHSRGERWVHPRKDSYRLHTEQIHENRFHTEMRMSPDAVSKLINILAPRIQRVEYNSRSEGPILPRGLSWSARPRPRRIAQEGQGRKNSCLEGKSKK</sequence>
<name>K0RTL3_THAOC</name>
<comment type="caution">
    <text evidence="2">The sequence shown here is derived from an EMBL/GenBank/DDBJ whole genome shotgun (WGS) entry which is preliminary data.</text>
</comment>
<dbReference type="Proteomes" id="UP000266841">
    <property type="component" value="Unassembled WGS sequence"/>
</dbReference>
<accession>K0RTL3</accession>
<reference evidence="2 3" key="1">
    <citation type="journal article" date="2012" name="Genome Biol.">
        <title>Genome and low-iron response of an oceanic diatom adapted to chronic iron limitation.</title>
        <authorList>
            <person name="Lommer M."/>
            <person name="Specht M."/>
            <person name="Roy A.S."/>
            <person name="Kraemer L."/>
            <person name="Andreson R."/>
            <person name="Gutowska M.A."/>
            <person name="Wolf J."/>
            <person name="Bergner S.V."/>
            <person name="Schilhabel M.B."/>
            <person name="Klostermeier U.C."/>
            <person name="Beiko R.G."/>
            <person name="Rosenstiel P."/>
            <person name="Hippler M."/>
            <person name="Laroche J."/>
        </authorList>
    </citation>
    <scope>NUCLEOTIDE SEQUENCE [LARGE SCALE GENOMIC DNA]</scope>
    <source>
        <strain evidence="2 3">CCMP1005</strain>
    </source>
</reference>
<gene>
    <name evidence="2" type="ORF">THAOC_22808</name>
</gene>
<keyword evidence="3" id="KW-1185">Reference proteome</keyword>
<evidence type="ECO:0000313" key="2">
    <source>
        <dbReference type="EMBL" id="EJK57178.1"/>
    </source>
</evidence>
<evidence type="ECO:0000313" key="3">
    <source>
        <dbReference type="Proteomes" id="UP000266841"/>
    </source>
</evidence>
<organism evidence="2 3">
    <name type="scientific">Thalassiosira oceanica</name>
    <name type="common">Marine diatom</name>
    <dbReference type="NCBI Taxonomy" id="159749"/>
    <lineage>
        <taxon>Eukaryota</taxon>
        <taxon>Sar</taxon>
        <taxon>Stramenopiles</taxon>
        <taxon>Ochrophyta</taxon>
        <taxon>Bacillariophyta</taxon>
        <taxon>Coscinodiscophyceae</taxon>
        <taxon>Thalassiosirophycidae</taxon>
        <taxon>Thalassiosirales</taxon>
        <taxon>Thalassiosiraceae</taxon>
        <taxon>Thalassiosira</taxon>
    </lineage>
</organism>
<feature type="non-terminal residue" evidence="2">
    <location>
        <position position="147"/>
    </location>
</feature>
<evidence type="ECO:0000256" key="1">
    <source>
        <dbReference type="SAM" id="MobiDB-lite"/>
    </source>
</evidence>